<comment type="caution">
    <text evidence="2">The sequence shown here is derived from an EMBL/GenBank/DDBJ whole genome shotgun (WGS) entry which is preliminary data.</text>
</comment>
<evidence type="ECO:0000313" key="2">
    <source>
        <dbReference type="EMBL" id="KAK3243035.1"/>
    </source>
</evidence>
<dbReference type="InterPro" id="IPR027417">
    <property type="entry name" value="P-loop_NTPase"/>
</dbReference>
<organism evidence="2 3">
    <name type="scientific">Cymbomonas tetramitiformis</name>
    <dbReference type="NCBI Taxonomy" id="36881"/>
    <lineage>
        <taxon>Eukaryota</taxon>
        <taxon>Viridiplantae</taxon>
        <taxon>Chlorophyta</taxon>
        <taxon>Pyramimonadophyceae</taxon>
        <taxon>Pyramimonadales</taxon>
        <taxon>Pyramimonadaceae</taxon>
        <taxon>Cymbomonas</taxon>
    </lineage>
</organism>
<dbReference type="Proteomes" id="UP001190700">
    <property type="component" value="Unassembled WGS sequence"/>
</dbReference>
<proteinExistence type="predicted"/>
<keyword evidence="3" id="KW-1185">Reference proteome</keyword>
<dbReference type="Gene3D" id="3.40.50.300">
    <property type="entry name" value="P-loop containing nucleotide triphosphate hydrolases"/>
    <property type="match status" value="1"/>
</dbReference>
<gene>
    <name evidence="2" type="ORF">CYMTET_47304</name>
</gene>
<feature type="compositionally biased region" description="Pro residues" evidence="1">
    <location>
        <begin position="227"/>
        <end position="239"/>
    </location>
</feature>
<dbReference type="EMBL" id="LGRX02033090">
    <property type="protein sequence ID" value="KAK3243035.1"/>
    <property type="molecule type" value="Genomic_DNA"/>
</dbReference>
<accession>A0AAE0BWF4</accession>
<dbReference type="AlphaFoldDB" id="A0AAE0BWF4"/>
<protein>
    <submittedName>
        <fullName evidence="2">Uncharacterized protein</fullName>
    </submittedName>
</protein>
<feature type="region of interest" description="Disordered" evidence="1">
    <location>
        <begin position="218"/>
        <end position="239"/>
    </location>
</feature>
<evidence type="ECO:0000256" key="1">
    <source>
        <dbReference type="SAM" id="MobiDB-lite"/>
    </source>
</evidence>
<reference evidence="2 3" key="1">
    <citation type="journal article" date="2015" name="Genome Biol. Evol.">
        <title>Comparative Genomics of a Bacterivorous Green Alga Reveals Evolutionary Causalities and Consequences of Phago-Mixotrophic Mode of Nutrition.</title>
        <authorList>
            <person name="Burns J.A."/>
            <person name="Paasch A."/>
            <person name="Narechania A."/>
            <person name="Kim E."/>
        </authorList>
    </citation>
    <scope>NUCLEOTIDE SEQUENCE [LARGE SCALE GENOMIC DNA]</scope>
    <source>
        <strain evidence="2 3">PLY_AMNH</strain>
    </source>
</reference>
<name>A0AAE0BWF4_9CHLO</name>
<evidence type="ECO:0000313" key="3">
    <source>
        <dbReference type="Proteomes" id="UP001190700"/>
    </source>
</evidence>
<sequence>MEFDWVCATRNMPGLDTSEESRLLTHLRDVVQNARQVANRPTAPARRLEGKLETFKRKRVNEDRTREIPGDVAIQKLHHHLDSFGMERTNSQKLFHRAFLGATLAHIYGTNDFERHRTRILAQNGMEDPSFEVLVVTPRRWGKTTSVAMFVAALLLSVPDMWVSVFSTGQRASSSLLEQVCKLVCHVPQGSARILRRNQEQVFVRGDSPADIRRMYSYPSSVQGPRPIRPPPIPSPAPT</sequence>